<sequence length="111" mass="12915">MYYIPVASWFHNNNVSEQQRLPNVSIHIPYFPTYANVSSYELPTPPTKSLLYSHLNVISDARITLFQTTTDRTFFRSQIVFPFLSLLLFKQAQKDTRNNNCFPITKDGLHS</sequence>
<dbReference type="EMBL" id="QTSX02004295">
    <property type="protein sequence ID" value="KAJ9066329.1"/>
    <property type="molecule type" value="Genomic_DNA"/>
</dbReference>
<comment type="caution">
    <text evidence="1">The sequence shown here is derived from an EMBL/GenBank/DDBJ whole genome shotgun (WGS) entry which is preliminary data.</text>
</comment>
<keyword evidence="2" id="KW-1185">Reference proteome</keyword>
<dbReference type="Proteomes" id="UP001165960">
    <property type="component" value="Unassembled WGS sequence"/>
</dbReference>
<evidence type="ECO:0000313" key="1">
    <source>
        <dbReference type="EMBL" id="KAJ9066329.1"/>
    </source>
</evidence>
<name>A0ACC2SVL7_9FUNG</name>
<reference evidence="1" key="1">
    <citation type="submission" date="2022-04" db="EMBL/GenBank/DDBJ databases">
        <title>Genome of the entomopathogenic fungus Entomophthora muscae.</title>
        <authorList>
            <person name="Elya C."/>
            <person name="Lovett B.R."/>
            <person name="Lee E."/>
            <person name="Macias A.M."/>
            <person name="Hajek A.E."/>
            <person name="De Bivort B.L."/>
            <person name="Kasson M.T."/>
            <person name="De Fine Licht H.H."/>
            <person name="Stajich J.E."/>
        </authorList>
    </citation>
    <scope>NUCLEOTIDE SEQUENCE</scope>
    <source>
        <strain evidence="1">Berkeley</strain>
    </source>
</reference>
<organism evidence="1 2">
    <name type="scientific">Entomophthora muscae</name>
    <dbReference type="NCBI Taxonomy" id="34485"/>
    <lineage>
        <taxon>Eukaryota</taxon>
        <taxon>Fungi</taxon>
        <taxon>Fungi incertae sedis</taxon>
        <taxon>Zoopagomycota</taxon>
        <taxon>Entomophthoromycotina</taxon>
        <taxon>Entomophthoromycetes</taxon>
        <taxon>Entomophthorales</taxon>
        <taxon>Entomophthoraceae</taxon>
        <taxon>Entomophthora</taxon>
    </lineage>
</organism>
<gene>
    <name evidence="1" type="ORF">DSO57_1010540</name>
</gene>
<accession>A0ACC2SVL7</accession>
<proteinExistence type="predicted"/>
<evidence type="ECO:0000313" key="2">
    <source>
        <dbReference type="Proteomes" id="UP001165960"/>
    </source>
</evidence>
<protein>
    <submittedName>
        <fullName evidence="1">Uncharacterized protein</fullName>
    </submittedName>
</protein>